<accession>A0ACC6TDH7</accession>
<sequence length="488" mass="52096">MHLKAYQRGPTPPRRRRKPSLVLAGYSRSVAAFQNQQLSTLQRLVRRLLPLHPAQLIVLGFALAIGVGTALLMLPVARNGDGGASLLEALFTATSAVCVTGLITVDTPVFWSGFGQVVILVLIQVGGFGVMSFGTLLGVLTARRLGLRSKMLAAAETKSTGFGDVRRVLLGVFIITLLVEVTLALVLILRFLLGYGYSPGEALWHGVFHSISAFNNAGFALYSDNLIGFVSDPWVCLPIAAAVIIGGLGFPVLFELRREFRTPKFWSMHTKLVLLGSATLLAGGTVFLTAAEWTNPATLGALPPGERVLGGFFQSTITRTAGFNSIDISQMHPVSWLGMDILMFIGGGPAGTAGGLKITTFAVLFFIMATELRGGTAVNIFGKRLSRAVHRQAITVVLLAIALITASTMFLMLITDFGQERILFEVVSAFATVGLSTGITAGMPPAGQVVLILLMFIGRLGPVTLGTALALRSRPIMYEYPKERPLIG</sequence>
<dbReference type="EMBL" id="JBEPNJ010000004">
    <property type="protein sequence ID" value="MET3771819.1"/>
    <property type="molecule type" value="Genomic_DNA"/>
</dbReference>
<evidence type="ECO:0000313" key="1">
    <source>
        <dbReference type="EMBL" id="MET3771819.1"/>
    </source>
</evidence>
<dbReference type="Proteomes" id="UP001549207">
    <property type="component" value="Unassembled WGS sequence"/>
</dbReference>
<name>A0ACC6TDH7_9MICC</name>
<protein>
    <submittedName>
        <fullName evidence="1">Potassium uptake TrkH family protein</fullName>
    </submittedName>
</protein>
<gene>
    <name evidence="1" type="ORF">ABIC98_001456</name>
</gene>
<keyword evidence="2" id="KW-1185">Reference proteome</keyword>
<comment type="caution">
    <text evidence="1">The sequence shown here is derived from an EMBL/GenBank/DDBJ whole genome shotgun (WGS) entry which is preliminary data.</text>
</comment>
<organism evidence="1 2">
    <name type="scientific">Arthrobacter nitrophenolicus</name>
    <dbReference type="NCBI Taxonomy" id="683150"/>
    <lineage>
        <taxon>Bacteria</taxon>
        <taxon>Bacillati</taxon>
        <taxon>Actinomycetota</taxon>
        <taxon>Actinomycetes</taxon>
        <taxon>Micrococcales</taxon>
        <taxon>Micrococcaceae</taxon>
        <taxon>Arthrobacter</taxon>
    </lineage>
</organism>
<evidence type="ECO:0000313" key="2">
    <source>
        <dbReference type="Proteomes" id="UP001549207"/>
    </source>
</evidence>
<proteinExistence type="predicted"/>
<reference evidence="1" key="1">
    <citation type="submission" date="2024-06" db="EMBL/GenBank/DDBJ databases">
        <title>Genomic Encyclopedia of Type Strains, Phase IV (KMG-IV): sequencing the most valuable type-strain genomes for metagenomic binning, comparative biology and taxonomic classification.</title>
        <authorList>
            <person name="Goeker M."/>
        </authorList>
    </citation>
    <scope>NUCLEOTIDE SEQUENCE</scope>
    <source>
        <strain evidence="1">SJCon</strain>
    </source>
</reference>